<keyword evidence="11" id="KW-0551">Lipid droplet</keyword>
<evidence type="ECO:0000256" key="8">
    <source>
        <dbReference type="ARBA" id="ARBA00013278"/>
    </source>
</evidence>
<dbReference type="EC" id="3.1.1.3" evidence="9"/>
<dbReference type="GO" id="GO:0006654">
    <property type="term" value="P:phosphatidic acid biosynthetic process"/>
    <property type="evidence" value="ECO:0007669"/>
    <property type="project" value="Ensembl"/>
</dbReference>
<evidence type="ECO:0000256" key="23">
    <source>
        <dbReference type="ARBA" id="ARBA00025707"/>
    </source>
</evidence>
<dbReference type="GO" id="GO:0005811">
    <property type="term" value="C:lipid droplet"/>
    <property type="evidence" value="ECO:0007669"/>
    <property type="project" value="UniProtKB-SubCell"/>
</dbReference>
<evidence type="ECO:0000256" key="39">
    <source>
        <dbReference type="ARBA" id="ARBA00080560"/>
    </source>
</evidence>
<dbReference type="GO" id="GO:0019432">
    <property type="term" value="P:triglyceride biosynthetic process"/>
    <property type="evidence" value="ECO:0007669"/>
    <property type="project" value="Ensembl"/>
</dbReference>
<feature type="short sequence motif" description="DGA/G" evidence="41">
    <location>
        <begin position="166"/>
        <end position="168"/>
    </location>
</feature>
<evidence type="ECO:0000256" key="11">
    <source>
        <dbReference type="ARBA" id="ARBA00022677"/>
    </source>
</evidence>
<comment type="pathway">
    <text evidence="36">Glycerolipid metabolism.</text>
</comment>
<keyword evidence="12" id="KW-0808">Transferase</keyword>
<feature type="short sequence motif" description="GXSXG" evidence="41">
    <location>
        <begin position="45"/>
        <end position="49"/>
    </location>
</feature>
<keyword evidence="18" id="KW-0472">Membrane</keyword>
<evidence type="ECO:0000256" key="15">
    <source>
        <dbReference type="ARBA" id="ARBA00022968"/>
    </source>
</evidence>
<keyword evidence="17 41" id="KW-0443">Lipid metabolism</keyword>
<evidence type="ECO:0000256" key="38">
    <source>
        <dbReference type="ARBA" id="ARBA00079790"/>
    </source>
</evidence>
<evidence type="ECO:0000256" key="1">
    <source>
        <dbReference type="ARBA" id="ARBA00000816"/>
    </source>
</evidence>
<accession>A0A671EYK5</accession>
<evidence type="ECO:0000256" key="3">
    <source>
        <dbReference type="ARBA" id="ARBA00001141"/>
    </source>
</evidence>
<evidence type="ECO:0000256" key="29">
    <source>
        <dbReference type="ARBA" id="ARBA00050373"/>
    </source>
</evidence>
<dbReference type="Proteomes" id="UP000472240">
    <property type="component" value="Chromosome 10"/>
</dbReference>
<dbReference type="GO" id="GO:0035727">
    <property type="term" value="F:lysophosphatidic acid binding"/>
    <property type="evidence" value="ECO:0007669"/>
    <property type="project" value="Ensembl"/>
</dbReference>
<evidence type="ECO:0000256" key="19">
    <source>
        <dbReference type="ARBA" id="ARBA00023180"/>
    </source>
</evidence>
<dbReference type="PANTHER" id="PTHR12406">
    <property type="entry name" value="CALCIUM-INDEPENDENT PHOSPHOLIPASE A2 IPLA2 -RELATED"/>
    <property type="match status" value="1"/>
</dbReference>
<evidence type="ECO:0000256" key="17">
    <source>
        <dbReference type="ARBA" id="ARBA00023098"/>
    </source>
</evidence>
<feature type="active site" description="Proton acceptor" evidence="41">
    <location>
        <position position="166"/>
    </location>
</feature>
<dbReference type="GO" id="GO:0019433">
    <property type="term" value="P:triglyceride catabolic process"/>
    <property type="evidence" value="ECO:0007669"/>
    <property type="project" value="Ensembl"/>
</dbReference>
<dbReference type="InterPro" id="IPR033562">
    <property type="entry name" value="PLPL"/>
</dbReference>
<comment type="catalytic activity">
    <reaction evidence="33">
        <text>2 a 1-acylglycerol = a 1,2-diacylglycerol + glycerol</text>
        <dbReference type="Rhea" id="RHEA:44432"/>
        <dbReference type="ChEBI" id="CHEBI:17754"/>
        <dbReference type="ChEBI" id="CHEBI:35759"/>
        <dbReference type="ChEBI" id="CHEBI:49172"/>
    </reaction>
</comment>
<feature type="region of interest" description="Disordered" evidence="42">
    <location>
        <begin position="405"/>
        <end position="447"/>
    </location>
</feature>
<evidence type="ECO:0000256" key="31">
    <source>
        <dbReference type="ARBA" id="ARBA00050827"/>
    </source>
</evidence>
<keyword evidence="19" id="KW-0325">Glycoprotein</keyword>
<dbReference type="Gene3D" id="3.40.1090.10">
    <property type="entry name" value="Cytosolic phospholipase A2 catalytic domain"/>
    <property type="match status" value="2"/>
</dbReference>
<dbReference type="EC" id="2.3.1.51" evidence="7"/>
<evidence type="ECO:0000256" key="18">
    <source>
        <dbReference type="ARBA" id="ARBA00023136"/>
    </source>
</evidence>
<evidence type="ECO:0000256" key="13">
    <source>
        <dbReference type="ARBA" id="ARBA00022692"/>
    </source>
</evidence>
<keyword evidence="46" id="KW-1185">Reference proteome</keyword>
<evidence type="ECO:0000256" key="42">
    <source>
        <dbReference type="SAM" id="MobiDB-lite"/>
    </source>
</evidence>
<evidence type="ECO:0000256" key="20">
    <source>
        <dbReference type="ARBA" id="ARBA00023209"/>
    </source>
</evidence>
<feature type="domain" description="PNPLA" evidence="43">
    <location>
        <begin position="10"/>
        <end position="179"/>
    </location>
</feature>
<dbReference type="SUPFAM" id="SSF52151">
    <property type="entry name" value="FabD/lysophospholipase-like"/>
    <property type="match status" value="1"/>
</dbReference>
<dbReference type="FunFam" id="3.40.1090.10:FF:000042">
    <property type="entry name" value="Patatin-like phospholipase domain-containing 3"/>
    <property type="match status" value="1"/>
</dbReference>
<dbReference type="GO" id="GO:0005737">
    <property type="term" value="C:cytoplasm"/>
    <property type="evidence" value="ECO:0007669"/>
    <property type="project" value="TreeGrafter"/>
</dbReference>
<evidence type="ECO:0000256" key="24">
    <source>
        <dbReference type="ARBA" id="ARBA00032101"/>
    </source>
</evidence>
<dbReference type="GeneTree" id="ENSGT00940000155662"/>
<dbReference type="GO" id="GO:0004623">
    <property type="term" value="F:phospholipase A2 activity"/>
    <property type="evidence" value="ECO:0007669"/>
    <property type="project" value="UniProtKB-EC"/>
</dbReference>
<dbReference type="GO" id="GO:0036042">
    <property type="term" value="F:long-chain fatty acyl-CoA binding"/>
    <property type="evidence" value="ECO:0007669"/>
    <property type="project" value="Ensembl"/>
</dbReference>
<reference evidence="45 46" key="1">
    <citation type="journal article" date="2015" name="Annu Rev Anim Biosci">
        <title>The Genome 10K Project: a way forward.</title>
        <authorList>
            <person name="Koepfli K.P."/>
            <person name="Paten B."/>
            <person name="O'Brien S.J."/>
            <person name="Koepfli K.P."/>
            <person name="Paten B."/>
            <person name="Antunes A."/>
            <person name="Belov K."/>
            <person name="Bustamante C."/>
            <person name="Castoe T.A."/>
            <person name="Clawson H."/>
            <person name="Crawford A.J."/>
            <person name="Diekhans M."/>
            <person name="Distel D."/>
            <person name="Durbin R."/>
            <person name="Earl D."/>
            <person name="Fujita M.K."/>
            <person name="Gamble T."/>
            <person name="Georges A."/>
            <person name="Gemmell N."/>
            <person name="Gilbert M.T."/>
            <person name="Graves J.M."/>
            <person name="Green R.E."/>
            <person name="Hickey G."/>
            <person name="Jarvis E.D."/>
            <person name="Johnson W."/>
            <person name="Komissarov A."/>
            <person name="Korf I."/>
            <person name="Kuhn R."/>
            <person name="Larkin D.M."/>
            <person name="Lewin H."/>
            <person name="Lopez J.V."/>
            <person name="Ma J."/>
            <person name="Marques-Bonet T."/>
            <person name="Miller W."/>
            <person name="Murphy R."/>
            <person name="Pevzner P."/>
            <person name="Shapiro B."/>
            <person name="Steiner C."/>
            <person name="Tamazian G."/>
            <person name="Venkatesh B."/>
            <person name="Wang J."/>
            <person name="Wayne R."/>
            <person name="Wiley E."/>
            <person name="Yang H."/>
            <person name="Zhang G."/>
            <person name="Haussler D."/>
            <person name="Ryder O."/>
            <person name="O'Brien S.J."/>
        </authorList>
    </citation>
    <scope>NUCLEOTIDE SEQUENCE</scope>
</reference>
<evidence type="ECO:0000313" key="45">
    <source>
        <dbReference type="Ensembl" id="ENSRFEP00010018395.1"/>
    </source>
</evidence>
<evidence type="ECO:0000256" key="35">
    <source>
        <dbReference type="ARBA" id="ARBA00053171"/>
    </source>
</evidence>
<dbReference type="GO" id="GO:0051264">
    <property type="term" value="F:mono-olein transacylation activity"/>
    <property type="evidence" value="ECO:0007669"/>
    <property type="project" value="Ensembl"/>
</dbReference>
<dbReference type="GO" id="GO:0034389">
    <property type="term" value="P:lipid droplet organization"/>
    <property type="evidence" value="ECO:0007669"/>
    <property type="project" value="Ensembl"/>
</dbReference>
<keyword evidence="20" id="KW-0594">Phospholipid biosynthesis</keyword>
<evidence type="ECO:0000256" key="9">
    <source>
        <dbReference type="ARBA" id="ARBA00013279"/>
    </source>
</evidence>
<dbReference type="GO" id="GO:0004806">
    <property type="term" value="F:triacylglycerol lipase activity"/>
    <property type="evidence" value="ECO:0007669"/>
    <property type="project" value="UniProtKB-EC"/>
</dbReference>
<feature type="short sequence motif" description="GXGXXG" evidence="41">
    <location>
        <begin position="14"/>
        <end position="19"/>
    </location>
</feature>
<dbReference type="EC" id="3.1.1.4" evidence="8"/>
<dbReference type="GO" id="GO:0003841">
    <property type="term" value="F:1-acylglycerol-3-phosphate O-acyltransferase activity"/>
    <property type="evidence" value="ECO:0007669"/>
    <property type="project" value="UniProtKB-EC"/>
</dbReference>
<evidence type="ECO:0000256" key="40">
    <source>
        <dbReference type="ARBA" id="ARBA00083280"/>
    </source>
</evidence>
<evidence type="ECO:0000256" key="30">
    <source>
        <dbReference type="ARBA" id="ARBA00050561"/>
    </source>
</evidence>
<dbReference type="GO" id="GO:0055088">
    <property type="term" value="P:lipid homeostasis"/>
    <property type="evidence" value="ECO:0007669"/>
    <property type="project" value="TreeGrafter"/>
</dbReference>
<protein>
    <recommendedName>
        <fullName evidence="39">Acylglycerol transacylase</fullName>
        <ecNumber evidence="7">2.3.1.51</ecNumber>
        <ecNumber evidence="9">3.1.1.3</ecNumber>
        <ecNumber evidence="8">3.1.1.4</ecNumber>
    </recommendedName>
    <alternativeName>
        <fullName evidence="40">Adiponutrin</fullName>
    </alternativeName>
    <alternativeName>
        <fullName evidence="38">Calcium-independent phospholipase A2-epsilon</fullName>
    </alternativeName>
    <alternativeName>
        <fullName evidence="24">Lysophosphatidic acid acyltransferase</fullName>
    </alternativeName>
    <alternativeName>
        <fullName evidence="37">Patatin-like phospholipase domain-containing protein 3</fullName>
    </alternativeName>
</protein>
<dbReference type="GO" id="GO:0001676">
    <property type="term" value="P:long-chain fatty acid metabolic process"/>
    <property type="evidence" value="ECO:0007669"/>
    <property type="project" value="Ensembl"/>
</dbReference>
<dbReference type="GO" id="GO:0016020">
    <property type="term" value="C:membrane"/>
    <property type="evidence" value="ECO:0007669"/>
    <property type="project" value="UniProtKB-SubCell"/>
</dbReference>
<comment type="catalytic activity">
    <reaction evidence="2">
        <text>a triacylglycerol + H2O = a diacylglycerol + a fatty acid + H(+)</text>
        <dbReference type="Rhea" id="RHEA:12044"/>
        <dbReference type="ChEBI" id="CHEBI:15377"/>
        <dbReference type="ChEBI" id="CHEBI:15378"/>
        <dbReference type="ChEBI" id="CHEBI:17855"/>
        <dbReference type="ChEBI" id="CHEBI:18035"/>
        <dbReference type="ChEBI" id="CHEBI:28868"/>
        <dbReference type="EC" id="3.1.1.3"/>
    </reaction>
</comment>
<evidence type="ECO:0000256" key="34">
    <source>
        <dbReference type="ARBA" id="ARBA00052658"/>
    </source>
</evidence>
<evidence type="ECO:0000256" key="16">
    <source>
        <dbReference type="ARBA" id="ARBA00022989"/>
    </source>
</evidence>
<comment type="catalytic activity">
    <reaction evidence="32">
        <text>a 1-acylglycerol + a 1,2-diacylglycerol = a triacylglycerol + glycerol</text>
        <dbReference type="Rhea" id="RHEA:44436"/>
        <dbReference type="ChEBI" id="CHEBI:17754"/>
        <dbReference type="ChEBI" id="CHEBI:17855"/>
        <dbReference type="ChEBI" id="CHEBI:35759"/>
        <dbReference type="ChEBI" id="CHEBI:49172"/>
    </reaction>
</comment>
<dbReference type="GO" id="GO:0036153">
    <property type="term" value="P:triglyceride acyl-chain remodeling"/>
    <property type="evidence" value="ECO:0007669"/>
    <property type="project" value="Ensembl"/>
</dbReference>
<comment type="catalytic activity">
    <reaction evidence="28">
        <text>1-(9Z-octadecenoyl)-glycerol + 1,3-di-(9Z-octadecenoyl)-glycerol = 1,2,3-tri-(9Z-octadecenoyl)-glycerol + glycerol</text>
        <dbReference type="Rhea" id="RHEA:38331"/>
        <dbReference type="ChEBI" id="CHEBI:17754"/>
        <dbReference type="ChEBI" id="CHEBI:53753"/>
        <dbReference type="ChEBI" id="CHEBI:75342"/>
        <dbReference type="ChEBI" id="CHEBI:75735"/>
    </reaction>
    <physiologicalReaction direction="left-to-right" evidence="28">
        <dbReference type="Rhea" id="RHEA:38332"/>
    </physiologicalReaction>
</comment>
<keyword evidence="16" id="KW-1133">Transmembrane helix</keyword>
<dbReference type="Proteomes" id="UP000585614">
    <property type="component" value="Unassembled WGS sequence"/>
</dbReference>
<evidence type="ECO:0000256" key="28">
    <source>
        <dbReference type="ARBA" id="ARBA00050245"/>
    </source>
</evidence>
<evidence type="ECO:0000256" key="12">
    <source>
        <dbReference type="ARBA" id="ARBA00022679"/>
    </source>
</evidence>
<comment type="catalytic activity">
    <reaction evidence="31">
        <text>2 1-(9Z-octadecenoyl)-glycerol = 1,2-di-(9Z-octadecenoyl)-glycerol + glycerol</text>
        <dbReference type="Rhea" id="RHEA:38323"/>
        <dbReference type="ChEBI" id="CHEBI:17754"/>
        <dbReference type="ChEBI" id="CHEBI:52323"/>
        <dbReference type="ChEBI" id="CHEBI:75342"/>
    </reaction>
    <physiologicalReaction direction="left-to-right" evidence="31">
        <dbReference type="Rhea" id="RHEA:38324"/>
    </physiologicalReaction>
</comment>
<dbReference type="InterPro" id="IPR002641">
    <property type="entry name" value="PNPLA_dom"/>
</dbReference>
<keyword evidence="41" id="KW-0442">Lipid degradation</keyword>
<organism evidence="45 46">
    <name type="scientific">Rhinolophus ferrumequinum</name>
    <name type="common">Greater horseshoe bat</name>
    <dbReference type="NCBI Taxonomy" id="59479"/>
    <lineage>
        <taxon>Eukaryota</taxon>
        <taxon>Metazoa</taxon>
        <taxon>Chordata</taxon>
        <taxon>Craniata</taxon>
        <taxon>Vertebrata</taxon>
        <taxon>Euteleostomi</taxon>
        <taxon>Mammalia</taxon>
        <taxon>Eutheria</taxon>
        <taxon>Laurasiatheria</taxon>
        <taxon>Chiroptera</taxon>
        <taxon>Yinpterochiroptera</taxon>
        <taxon>Rhinolophoidea</taxon>
        <taxon>Rhinolophidae</taxon>
        <taxon>Rhinolophinae</taxon>
        <taxon>Rhinolophus</taxon>
    </lineage>
</organism>
<evidence type="ECO:0000256" key="26">
    <source>
        <dbReference type="ARBA" id="ARBA00049345"/>
    </source>
</evidence>
<keyword evidence="14 41" id="KW-0378">Hydrolase</keyword>
<keyword evidence="10" id="KW-0444">Lipid biosynthesis</keyword>
<sequence length="447" mass="49610">MYDPERGWSLSFTGCGFLGFYHIGATCCLSERAPHLLRDARMFFGSSAGALHCVTFLAGMPPDQVIQVVVEAVRRARNRNLGVFHPSFNLSKHIRDGLQKYLPANVHQLISGKVSISLTRVSDLENVLVSDFESKDEVVDALVCTSFIPVFCGLIPPSFRGVRYIDGGVTNSLPISDTKTTITVSPFHGESDICPKVKSTNFFHVDFTQLNLRLCSENVYLLSHVLFPPDIKVLAELCFQGYRDAVRFLEENGICNRLHPCLNLSLPQQDVLAPHCETTSLEASLGVAAWPTKPPENKLLNHLSILPWDESILETLSPQLTIAMREIFKIQGGYMNKICNSLPVKVMSYMMLPCTLPVESVIAVVQRLVLWLPYIPDDIQWFHSVTSQICSRVINHLLPTSRSQMLASSQQPSPHKPEHHGTSALLLPKDLDTGPVDSPAGRKVQTA</sequence>
<comment type="catalytic activity">
    <reaction evidence="1">
        <text>1-(9Z-octadecenoyl)-sn-glycero-3-phosphate + hexadecanoyl-CoA = 1-(9Z)-octadecenoyl-2-hexadecanoyl-sn-glycero-3-phosphate + CoA</text>
        <dbReference type="Rhea" id="RHEA:37143"/>
        <dbReference type="ChEBI" id="CHEBI:57287"/>
        <dbReference type="ChEBI" id="CHEBI:57379"/>
        <dbReference type="ChEBI" id="CHEBI:74544"/>
        <dbReference type="ChEBI" id="CHEBI:74551"/>
    </reaction>
    <physiologicalReaction direction="left-to-right" evidence="1">
        <dbReference type="Rhea" id="RHEA:37144"/>
    </physiologicalReaction>
</comment>
<comment type="catalytic activity">
    <reaction evidence="26">
        <text>1-(9Z-octadecenoyl)-sn-glycero-3-phosphate + (9Z,12Z)-octadecadienoyl-CoA = 1-(9Z)-octadecenoyl-2-(9Z,12Z)-octadecadienoyl-sn-glycero-3-phosphate + CoA</text>
        <dbReference type="Rhea" id="RHEA:37159"/>
        <dbReference type="ChEBI" id="CHEBI:57287"/>
        <dbReference type="ChEBI" id="CHEBI:57383"/>
        <dbReference type="ChEBI" id="CHEBI:74544"/>
        <dbReference type="ChEBI" id="CHEBI:74563"/>
    </reaction>
    <physiologicalReaction direction="left-to-right" evidence="26">
        <dbReference type="Rhea" id="RHEA:37160"/>
    </physiologicalReaction>
</comment>
<dbReference type="FunFam" id="3.40.1090.10:FF:000003">
    <property type="entry name" value="Patatin-like phospholipase domain-containing protein 2"/>
    <property type="match status" value="1"/>
</dbReference>
<evidence type="ECO:0000256" key="4">
    <source>
        <dbReference type="ARBA" id="ARBA00004167"/>
    </source>
</evidence>
<evidence type="ECO:0000256" key="36">
    <source>
        <dbReference type="ARBA" id="ARBA00060536"/>
    </source>
</evidence>
<evidence type="ECO:0000256" key="41">
    <source>
        <dbReference type="PROSITE-ProRule" id="PRU01161"/>
    </source>
</evidence>
<evidence type="ECO:0000256" key="32">
    <source>
        <dbReference type="ARBA" id="ARBA00051085"/>
    </source>
</evidence>
<evidence type="ECO:0000313" key="44">
    <source>
        <dbReference type="EMBL" id="KAF6340210.1"/>
    </source>
</evidence>
<gene>
    <name evidence="45" type="primary">PNPLA3</name>
    <name evidence="44" type="ORF">mRhiFer1_013260</name>
</gene>
<dbReference type="AlphaFoldDB" id="A0A671EYK5"/>
<evidence type="ECO:0000256" key="25">
    <source>
        <dbReference type="ARBA" id="ARBA00048770"/>
    </source>
</evidence>
<comment type="catalytic activity">
    <reaction evidence="27">
        <text>1-(9Z-octadecenoyl)-sn-glycero-3-phosphate + (9Z)-octadecenoyl-CoA = 1,2-di-(9Z-octadecenoyl)-sn-glycero-3-phosphate + CoA</text>
        <dbReference type="Rhea" id="RHEA:37131"/>
        <dbReference type="ChEBI" id="CHEBI:57287"/>
        <dbReference type="ChEBI" id="CHEBI:57387"/>
        <dbReference type="ChEBI" id="CHEBI:74544"/>
        <dbReference type="ChEBI" id="CHEBI:74546"/>
    </reaction>
    <physiologicalReaction direction="left-to-right" evidence="27">
        <dbReference type="Rhea" id="RHEA:37132"/>
    </physiologicalReaction>
</comment>
<dbReference type="InterPro" id="IPR016035">
    <property type="entry name" value="Acyl_Trfase/lysoPLipase"/>
</dbReference>
<comment type="function">
    <text evidence="35">Specifically catalyzes coenzyme A (CoA)-dependent acylation of 1-acyl-sn-glycerol 3-phosphate (2-lysophosphatidic acid/LPA) to generate phosphatidic acid (PA), an important metabolic intermediate and precursor for both triglycerides and glycerophospholipids. Does not esterify other lysophospholipids. Acyl donors are long chain (at least C16) fatty acyl-CoAs: arachidonoyl-CoA, linoleoyl-CoA, oleoyl-CoA and at a lesser extent palmitoyl-CoA. Additionally possesses low triacylglycerol lipase and CoA-independent acylglycerol transacylase activities and thus may play a role in acyl-chain remodeling of triglycerides. In vitro may express hydrolytic activity against glycerolipids triacylglycerol, diacylglycerol and monoacylglycerol, with a strong preference for oleic acid as the acyl moiety. However, the triacylglycerol hydrolase activity is controversial and may be very low. Possesses phospholipase A2 activity.</text>
</comment>
<comment type="pathway">
    <text evidence="23">Phospholipid metabolism.</text>
</comment>
<comment type="catalytic activity">
    <reaction evidence="30">
        <text>a 1-acylglycerol + a 1,3-diacylglycerol = a triacylglycerol + glycerol</text>
        <dbReference type="Rhea" id="RHEA:44440"/>
        <dbReference type="ChEBI" id="CHEBI:17754"/>
        <dbReference type="ChEBI" id="CHEBI:17855"/>
        <dbReference type="ChEBI" id="CHEBI:35759"/>
        <dbReference type="ChEBI" id="CHEBI:47777"/>
    </reaction>
</comment>
<evidence type="ECO:0000313" key="46">
    <source>
        <dbReference type="Proteomes" id="UP000472240"/>
    </source>
</evidence>
<dbReference type="OMA" id="VMSYVML"/>
<evidence type="ECO:0000313" key="47">
    <source>
        <dbReference type="Proteomes" id="UP000585614"/>
    </source>
</evidence>
<evidence type="ECO:0000256" key="2">
    <source>
        <dbReference type="ARBA" id="ARBA00001024"/>
    </source>
</evidence>
<reference evidence="45 46" key="3">
    <citation type="submission" date="2018-12" db="EMBL/GenBank/DDBJ databases">
        <title>G10K-VGP greater horseshoe bat female genome, primary haplotype.</title>
        <authorList>
            <person name="Teeling E."/>
            <person name="Myers G."/>
            <person name="Vernes S."/>
            <person name="Pippel M."/>
            <person name="Winkler S."/>
            <person name="Fedrigo O."/>
            <person name="Rhie A."/>
            <person name="Koren S."/>
            <person name="Phillippy A."/>
            <person name="Lewin H."/>
            <person name="Damas J."/>
            <person name="Howe K."/>
            <person name="Mountcastle J."/>
            <person name="Jarvis E.D."/>
        </authorList>
    </citation>
    <scope>NUCLEOTIDE SEQUENCE [LARGE SCALE GENOMIC DNA]</scope>
</reference>
<evidence type="ECO:0000256" key="21">
    <source>
        <dbReference type="ARBA" id="ARBA00023264"/>
    </source>
</evidence>
<evidence type="ECO:0000256" key="14">
    <source>
        <dbReference type="ARBA" id="ARBA00022801"/>
    </source>
</evidence>
<evidence type="ECO:0000259" key="43">
    <source>
        <dbReference type="PROSITE" id="PS51635"/>
    </source>
</evidence>
<evidence type="ECO:0000256" key="7">
    <source>
        <dbReference type="ARBA" id="ARBA00013211"/>
    </source>
</evidence>
<feature type="active site" description="Nucleophile" evidence="41">
    <location>
        <position position="47"/>
    </location>
</feature>
<evidence type="ECO:0000256" key="6">
    <source>
        <dbReference type="ARBA" id="ARBA00005189"/>
    </source>
</evidence>
<comment type="catalytic activity">
    <reaction evidence="29">
        <text>1,2,3-tri-(9Z-octadecenoyl)-glycerol + H2O = 1,3-di-(9Z-octadecenoyl)-glycerol + (9Z)-octadecenoate + H(+)</text>
        <dbReference type="Rhea" id="RHEA:38387"/>
        <dbReference type="ChEBI" id="CHEBI:15377"/>
        <dbReference type="ChEBI" id="CHEBI:15378"/>
        <dbReference type="ChEBI" id="CHEBI:30823"/>
        <dbReference type="ChEBI" id="CHEBI:53753"/>
        <dbReference type="ChEBI" id="CHEBI:75735"/>
    </reaction>
    <physiologicalReaction direction="left-to-right" evidence="29">
        <dbReference type="Rhea" id="RHEA:38388"/>
    </physiologicalReaction>
</comment>
<comment type="catalytic activity">
    <reaction evidence="3">
        <text>a 1-acyl-sn-glycero-3-phosphate + an acyl-CoA = a 1,2-diacyl-sn-glycero-3-phosphate + CoA</text>
        <dbReference type="Rhea" id="RHEA:19709"/>
        <dbReference type="ChEBI" id="CHEBI:57287"/>
        <dbReference type="ChEBI" id="CHEBI:57970"/>
        <dbReference type="ChEBI" id="CHEBI:58342"/>
        <dbReference type="ChEBI" id="CHEBI:58608"/>
        <dbReference type="EC" id="2.3.1.51"/>
    </reaction>
</comment>
<comment type="subcellular location">
    <subcellularLocation>
        <location evidence="5">Lipid droplet</location>
    </subcellularLocation>
    <subcellularLocation>
        <location evidence="4">Membrane</location>
        <topology evidence="4">Single-pass membrane protein</topology>
    </subcellularLocation>
</comment>
<proteinExistence type="predicted"/>
<evidence type="ECO:0000256" key="33">
    <source>
        <dbReference type="ARBA" id="ARBA00052543"/>
    </source>
</evidence>
<dbReference type="PANTHER" id="PTHR12406:SF22">
    <property type="entry name" value="1-ACYLGLYCEROL-3-PHOSPHATE O-ACYLTRANSFERASE PNPLA3"/>
    <property type="match status" value="1"/>
</dbReference>
<evidence type="ECO:0000256" key="22">
    <source>
        <dbReference type="ARBA" id="ARBA00023315"/>
    </source>
</evidence>
<reference evidence="45 46" key="2">
    <citation type="journal article" date="2018" name="Annu Rev Anim Biosci">
        <title>Bat Biology, Genomes, and the Bat1K Project: To Generate Chromosome-Level Genomes for All Living Bat Species.</title>
        <authorList>
            <person name="Teeling E.C."/>
            <person name="Vernes S.C."/>
            <person name="Davalos L.M."/>
            <person name="Ray D.A."/>
            <person name="Gilbert M.T.P."/>
            <person name="Myers E."/>
        </authorList>
    </citation>
    <scope>NUCLEOTIDE SEQUENCE</scope>
</reference>
<comment type="catalytic activity">
    <reaction evidence="25">
        <text>1-(9Z-octadecenoyl)-sn-glycero-3-phosphate + (5Z,8Z,11Z,14Z)-eicosatetraenoyl-CoA = 1-(9Z)-octadecenoyl-2-(5Z,8Z,11Z,14Z)-eicosatetraenoyl-sn-glycero-3-phosphate + CoA</text>
        <dbReference type="Rhea" id="RHEA:37443"/>
        <dbReference type="ChEBI" id="CHEBI:57287"/>
        <dbReference type="ChEBI" id="CHEBI:57368"/>
        <dbReference type="ChEBI" id="CHEBI:74544"/>
        <dbReference type="ChEBI" id="CHEBI:74928"/>
    </reaction>
    <physiologicalReaction direction="left-to-right" evidence="25">
        <dbReference type="Rhea" id="RHEA:37444"/>
    </physiologicalReaction>
</comment>
<dbReference type="EMBL" id="JACAGC010000010">
    <property type="protein sequence ID" value="KAF6340210.1"/>
    <property type="molecule type" value="Genomic_DNA"/>
</dbReference>
<evidence type="ECO:0000256" key="27">
    <source>
        <dbReference type="ARBA" id="ARBA00049561"/>
    </source>
</evidence>
<keyword evidence="15" id="KW-0735">Signal-anchor</keyword>
<comment type="pathway">
    <text evidence="6">Lipid metabolism.</text>
</comment>
<dbReference type="PROSITE" id="PS51635">
    <property type="entry name" value="PNPLA"/>
    <property type="match status" value="1"/>
</dbReference>
<dbReference type="Ensembl" id="ENSRFET00010020048.1">
    <property type="protein sequence ID" value="ENSRFEP00010018395.1"/>
    <property type="gene ID" value="ENSRFEG00010012458.1"/>
</dbReference>
<dbReference type="Pfam" id="PF01734">
    <property type="entry name" value="Patatin"/>
    <property type="match status" value="1"/>
</dbReference>
<reference evidence="45" key="5">
    <citation type="submission" date="2025-05" db="UniProtKB">
        <authorList>
            <consortium name="Ensembl"/>
        </authorList>
    </citation>
    <scope>IDENTIFICATION</scope>
</reference>
<keyword evidence="22" id="KW-0012">Acyltransferase</keyword>
<evidence type="ECO:0000256" key="5">
    <source>
        <dbReference type="ARBA" id="ARBA00004502"/>
    </source>
</evidence>
<evidence type="ECO:0000256" key="10">
    <source>
        <dbReference type="ARBA" id="ARBA00022516"/>
    </source>
</evidence>
<dbReference type="GO" id="GO:0051265">
    <property type="term" value="F:diolein transacylation activity"/>
    <property type="evidence" value="ECO:0007669"/>
    <property type="project" value="Ensembl"/>
</dbReference>
<evidence type="ECO:0000256" key="37">
    <source>
        <dbReference type="ARBA" id="ARBA00078886"/>
    </source>
</evidence>
<reference evidence="44 47" key="4">
    <citation type="journal article" date="2020" name="Nature">
        <title>Six reference-quality genomes reveal evolution of bat adaptations.</title>
        <authorList>
            <person name="Jebb D."/>
            <person name="Huang Z."/>
            <person name="Pippel M."/>
            <person name="Hughes G.M."/>
            <person name="Lavrichenko K."/>
            <person name="Devanna P."/>
            <person name="Winkler S."/>
            <person name="Jermiin L.S."/>
            <person name="Skirmuntt E.C."/>
            <person name="Katzourakis A."/>
            <person name="Burkitt-Gray L."/>
            <person name="Ray D.A."/>
            <person name="Sullivan K.A.M."/>
            <person name="Roscito J.G."/>
            <person name="Kirilenko B.M."/>
            <person name="Davalos L.M."/>
            <person name="Corthals A.P."/>
            <person name="Power M.L."/>
            <person name="Jones G."/>
            <person name="Ransome R.D."/>
            <person name="Dechmann D.K.N."/>
            <person name="Locatelli A.G."/>
            <person name="Puechmaille S.J."/>
            <person name="Fedrigo O."/>
            <person name="Jarvis E.D."/>
            <person name="Hiller M."/>
            <person name="Vernes S.C."/>
            <person name="Myers E.W."/>
            <person name="Teeling E.C."/>
        </authorList>
    </citation>
    <scope>NUCLEOTIDE SEQUENCE [LARGE SCALE GENOMIC DNA]</scope>
    <source>
        <strain evidence="44">MRhiFer1</strain>
        <tissue evidence="44">Lung</tissue>
    </source>
</reference>
<comment type="catalytic activity">
    <reaction evidence="34">
        <text>1-(9Z-octadecenoyl)-glycerol + 1,2-di-(9Z-octadecenoyl)-glycerol = 1,2,3-tri-(9Z-octadecenoyl)-glycerol + glycerol</text>
        <dbReference type="Rhea" id="RHEA:38327"/>
        <dbReference type="ChEBI" id="CHEBI:17754"/>
        <dbReference type="ChEBI" id="CHEBI:52323"/>
        <dbReference type="ChEBI" id="CHEBI:53753"/>
        <dbReference type="ChEBI" id="CHEBI:75342"/>
    </reaction>
    <physiologicalReaction direction="left-to-right" evidence="34">
        <dbReference type="Rhea" id="RHEA:38328"/>
    </physiologicalReaction>
</comment>
<keyword evidence="13" id="KW-0812">Transmembrane</keyword>
<name>A0A671EYK5_RHIFE</name>
<keyword evidence="21" id="KW-1208">Phospholipid metabolism</keyword>